<dbReference type="EMBL" id="SOSA01000718">
    <property type="protein sequence ID" value="THC89056.1"/>
    <property type="molecule type" value="Genomic_DNA"/>
</dbReference>
<sequence>MLRKRSSTGKGLAKADNSLYDERSSPAFHDSNSSIQRVN</sequence>
<protein>
    <submittedName>
        <fullName evidence="2">Uncharacterized protein</fullName>
    </submittedName>
</protein>
<feature type="compositionally biased region" description="Polar residues" evidence="1">
    <location>
        <begin position="30"/>
        <end position="39"/>
    </location>
</feature>
<name>A0A4S3J2P9_9EURO</name>
<accession>A0A4S3J2P9</accession>
<gene>
    <name evidence="2" type="ORF">EYZ11_011496</name>
</gene>
<proteinExistence type="predicted"/>
<feature type="region of interest" description="Disordered" evidence="1">
    <location>
        <begin position="1"/>
        <end position="39"/>
    </location>
</feature>
<keyword evidence="3" id="KW-1185">Reference proteome</keyword>
<evidence type="ECO:0000313" key="2">
    <source>
        <dbReference type="EMBL" id="THC89056.1"/>
    </source>
</evidence>
<evidence type="ECO:0000313" key="3">
    <source>
        <dbReference type="Proteomes" id="UP000308092"/>
    </source>
</evidence>
<organism evidence="2 3">
    <name type="scientific">Aspergillus tanneri</name>
    <dbReference type="NCBI Taxonomy" id="1220188"/>
    <lineage>
        <taxon>Eukaryota</taxon>
        <taxon>Fungi</taxon>
        <taxon>Dikarya</taxon>
        <taxon>Ascomycota</taxon>
        <taxon>Pezizomycotina</taxon>
        <taxon>Eurotiomycetes</taxon>
        <taxon>Eurotiomycetidae</taxon>
        <taxon>Eurotiales</taxon>
        <taxon>Aspergillaceae</taxon>
        <taxon>Aspergillus</taxon>
        <taxon>Aspergillus subgen. Circumdati</taxon>
    </lineage>
</organism>
<dbReference type="VEuPathDB" id="FungiDB:EYZ11_011496"/>
<reference evidence="2 3" key="1">
    <citation type="submission" date="2019-03" db="EMBL/GenBank/DDBJ databases">
        <title>The genome sequence of a newly discovered highly antifungal drug resistant Aspergillus species, Aspergillus tanneri NIH 1004.</title>
        <authorList>
            <person name="Mounaud S."/>
            <person name="Singh I."/>
            <person name="Joardar V."/>
            <person name="Pakala S."/>
            <person name="Pakala S."/>
            <person name="Venepally P."/>
            <person name="Hoover J."/>
            <person name="Nierman W."/>
            <person name="Chung J."/>
            <person name="Losada L."/>
        </authorList>
    </citation>
    <scope>NUCLEOTIDE SEQUENCE [LARGE SCALE GENOMIC DNA]</scope>
    <source>
        <strain evidence="2 3">NIH1004</strain>
    </source>
</reference>
<comment type="caution">
    <text evidence="2">The sequence shown here is derived from an EMBL/GenBank/DDBJ whole genome shotgun (WGS) entry which is preliminary data.</text>
</comment>
<dbReference type="AlphaFoldDB" id="A0A4S3J2P9"/>
<dbReference type="Proteomes" id="UP000308092">
    <property type="component" value="Unassembled WGS sequence"/>
</dbReference>
<evidence type="ECO:0000256" key="1">
    <source>
        <dbReference type="SAM" id="MobiDB-lite"/>
    </source>
</evidence>